<evidence type="ECO:0000313" key="2">
    <source>
        <dbReference type="Proteomes" id="UP000236291"/>
    </source>
</evidence>
<sequence>EQPTPQEEDTPIFVAEPTQAQVAEEPTLAPHRENILGKRKRLQGNRGTVAEEPTQAQIVAEPTQEEPTPTQETFVAEPMQEEPRKDISFMALFPSVGTAYDIPGIETYAELCMLDFEEFIDQINEAMG</sequence>
<organism evidence="1 2">
    <name type="scientific">Trifolium pratense</name>
    <name type="common">Red clover</name>
    <dbReference type="NCBI Taxonomy" id="57577"/>
    <lineage>
        <taxon>Eukaryota</taxon>
        <taxon>Viridiplantae</taxon>
        <taxon>Streptophyta</taxon>
        <taxon>Embryophyta</taxon>
        <taxon>Tracheophyta</taxon>
        <taxon>Spermatophyta</taxon>
        <taxon>Magnoliopsida</taxon>
        <taxon>eudicotyledons</taxon>
        <taxon>Gunneridae</taxon>
        <taxon>Pentapetalae</taxon>
        <taxon>rosids</taxon>
        <taxon>fabids</taxon>
        <taxon>Fabales</taxon>
        <taxon>Fabaceae</taxon>
        <taxon>Papilionoideae</taxon>
        <taxon>50 kb inversion clade</taxon>
        <taxon>NPAAA clade</taxon>
        <taxon>Hologalegina</taxon>
        <taxon>IRL clade</taxon>
        <taxon>Trifolieae</taxon>
        <taxon>Trifolium</taxon>
    </lineage>
</organism>
<feature type="non-terminal residue" evidence="1">
    <location>
        <position position="1"/>
    </location>
</feature>
<protein>
    <submittedName>
        <fullName evidence="1">Uncharacterized protein</fullName>
    </submittedName>
</protein>
<proteinExistence type="predicted"/>
<comment type="caution">
    <text evidence="1">The sequence shown here is derived from an EMBL/GenBank/DDBJ whole genome shotgun (WGS) entry which is preliminary data.</text>
</comment>
<feature type="non-terminal residue" evidence="1">
    <location>
        <position position="128"/>
    </location>
</feature>
<dbReference type="AlphaFoldDB" id="A0A2K3KB37"/>
<dbReference type="Proteomes" id="UP000236291">
    <property type="component" value="Unassembled WGS sequence"/>
</dbReference>
<dbReference type="EMBL" id="ASHM01090660">
    <property type="protein sequence ID" value="PNX63510.1"/>
    <property type="molecule type" value="Genomic_DNA"/>
</dbReference>
<name>A0A2K3KB37_TRIPR</name>
<accession>A0A2K3KB37</accession>
<reference evidence="1 2" key="1">
    <citation type="journal article" date="2014" name="Am. J. Bot.">
        <title>Genome assembly and annotation for red clover (Trifolium pratense; Fabaceae).</title>
        <authorList>
            <person name="Istvanek J."/>
            <person name="Jaros M."/>
            <person name="Krenek A."/>
            <person name="Repkova J."/>
        </authorList>
    </citation>
    <scope>NUCLEOTIDE SEQUENCE [LARGE SCALE GENOMIC DNA]</scope>
    <source>
        <strain evidence="2">cv. Tatra</strain>
        <tissue evidence="1">Young leaves</tissue>
    </source>
</reference>
<gene>
    <name evidence="1" type="ORF">L195_g053542</name>
</gene>
<evidence type="ECO:0000313" key="1">
    <source>
        <dbReference type="EMBL" id="PNX63510.1"/>
    </source>
</evidence>
<reference evidence="1 2" key="2">
    <citation type="journal article" date="2017" name="Front. Plant Sci.">
        <title>Gene Classification and Mining of Molecular Markers Useful in Red Clover (Trifolium pratense) Breeding.</title>
        <authorList>
            <person name="Istvanek J."/>
            <person name="Dluhosova J."/>
            <person name="Dluhos P."/>
            <person name="Patkova L."/>
            <person name="Nedelnik J."/>
            <person name="Repkova J."/>
        </authorList>
    </citation>
    <scope>NUCLEOTIDE SEQUENCE [LARGE SCALE GENOMIC DNA]</scope>
    <source>
        <strain evidence="2">cv. Tatra</strain>
        <tissue evidence="1">Young leaves</tissue>
    </source>
</reference>